<evidence type="ECO:0008006" key="3">
    <source>
        <dbReference type="Google" id="ProtNLM"/>
    </source>
</evidence>
<gene>
    <name evidence="1" type="ORF">M413DRAFT_149619</name>
</gene>
<dbReference type="STRING" id="686832.A0A0C3CBA4"/>
<dbReference type="Proteomes" id="UP000053424">
    <property type="component" value="Unassembled WGS sequence"/>
</dbReference>
<organism evidence="1 2">
    <name type="scientific">Hebeloma cylindrosporum</name>
    <dbReference type="NCBI Taxonomy" id="76867"/>
    <lineage>
        <taxon>Eukaryota</taxon>
        <taxon>Fungi</taxon>
        <taxon>Dikarya</taxon>
        <taxon>Basidiomycota</taxon>
        <taxon>Agaricomycotina</taxon>
        <taxon>Agaricomycetes</taxon>
        <taxon>Agaricomycetidae</taxon>
        <taxon>Agaricales</taxon>
        <taxon>Agaricineae</taxon>
        <taxon>Hymenogastraceae</taxon>
        <taxon>Hebeloma</taxon>
    </lineage>
</organism>
<reference evidence="1 2" key="1">
    <citation type="submission" date="2014-04" db="EMBL/GenBank/DDBJ databases">
        <authorList>
            <consortium name="DOE Joint Genome Institute"/>
            <person name="Kuo A."/>
            <person name="Gay G."/>
            <person name="Dore J."/>
            <person name="Kohler A."/>
            <person name="Nagy L.G."/>
            <person name="Floudas D."/>
            <person name="Copeland A."/>
            <person name="Barry K.W."/>
            <person name="Cichocki N."/>
            <person name="Veneault-Fourrey C."/>
            <person name="LaButti K."/>
            <person name="Lindquist E.A."/>
            <person name="Lipzen A."/>
            <person name="Lundell T."/>
            <person name="Morin E."/>
            <person name="Murat C."/>
            <person name="Sun H."/>
            <person name="Tunlid A."/>
            <person name="Henrissat B."/>
            <person name="Grigoriev I.V."/>
            <person name="Hibbett D.S."/>
            <person name="Martin F."/>
            <person name="Nordberg H.P."/>
            <person name="Cantor M.N."/>
            <person name="Hua S.X."/>
        </authorList>
    </citation>
    <scope>NUCLEOTIDE SEQUENCE [LARGE SCALE GENOMIC DNA]</scope>
    <source>
        <strain evidence="2">h7</strain>
    </source>
</reference>
<keyword evidence="2" id="KW-1185">Reference proteome</keyword>
<name>A0A0C3CBA4_HEBCY</name>
<feature type="non-terminal residue" evidence="1">
    <location>
        <position position="1"/>
    </location>
</feature>
<reference evidence="2" key="2">
    <citation type="submission" date="2015-01" db="EMBL/GenBank/DDBJ databases">
        <title>Evolutionary Origins and Diversification of the Mycorrhizal Mutualists.</title>
        <authorList>
            <consortium name="DOE Joint Genome Institute"/>
            <consortium name="Mycorrhizal Genomics Consortium"/>
            <person name="Kohler A."/>
            <person name="Kuo A."/>
            <person name="Nagy L.G."/>
            <person name="Floudas D."/>
            <person name="Copeland A."/>
            <person name="Barry K.W."/>
            <person name="Cichocki N."/>
            <person name="Veneault-Fourrey C."/>
            <person name="LaButti K."/>
            <person name="Lindquist E.A."/>
            <person name="Lipzen A."/>
            <person name="Lundell T."/>
            <person name="Morin E."/>
            <person name="Murat C."/>
            <person name="Riley R."/>
            <person name="Ohm R."/>
            <person name="Sun H."/>
            <person name="Tunlid A."/>
            <person name="Henrissat B."/>
            <person name="Grigoriev I.V."/>
            <person name="Hibbett D.S."/>
            <person name="Martin F."/>
        </authorList>
    </citation>
    <scope>NUCLEOTIDE SEQUENCE [LARGE SCALE GENOMIC DNA]</scope>
    <source>
        <strain evidence="2">h7</strain>
    </source>
</reference>
<dbReference type="OrthoDB" id="3063971at2759"/>
<evidence type="ECO:0000313" key="1">
    <source>
        <dbReference type="EMBL" id="KIM41494.1"/>
    </source>
</evidence>
<dbReference type="HOGENOM" id="CLU_018544_12_0_1"/>
<dbReference type="EMBL" id="KN831780">
    <property type="protein sequence ID" value="KIM41494.1"/>
    <property type="molecule type" value="Genomic_DNA"/>
</dbReference>
<evidence type="ECO:0000313" key="2">
    <source>
        <dbReference type="Proteomes" id="UP000053424"/>
    </source>
</evidence>
<protein>
    <recommendedName>
        <fullName evidence="3">F-box domain-containing protein</fullName>
    </recommendedName>
</protein>
<proteinExistence type="predicted"/>
<dbReference type="AlphaFoldDB" id="A0A0C3CBA4"/>
<sequence length="542" mass="60922">MYLKPQFTVLLQNNDAPAEKTILEVAESLKVPLNELREIEKEIQRLNELMEIMNAKRRSIQKIIDDHNVILAPARRLPQDVLHEIFLNCLPTHRNPNVEFSESPLLLTRICSSWRAIALSSPRMWSKVHIVLPRFSSGDTARRQRFADAVLLKCNILRKWLGQSGTFPLSLSITHPGACAMEYEPARAMFNLLLSFADRWSDVQLSMSEDVYHKLQGKMDPTKFSSLKSLDITLHTKYYGNNVHSPPIQLLAAPNLCRLAISAIWTTLRMTRNLVQPIWNNITHITLSSITDKYLPLLLKKSYNLVFGDFRVNPSPWDAEPLVDQEETPLPRLESLSIDDSGAQETMDALFNAIKAPALSKLSYRWSYPSGIHDDDDPSMPLPAPVIPLLKNSALISNLLLDGYLSSKDTQECLRHAAGVTHVAFGKPLLRVGDGLLHMDSDTPPDNFDLRILCVGSSGVTPLPRLESLEAYQLSSLTDDDLLDLITSRINASLRGETAALKFIKIDFLRRRQKDITEEVSRLAKEAGIEVKLDSTYTAATS</sequence>
<accession>A0A0C3CBA4</accession>